<evidence type="ECO:0008006" key="3">
    <source>
        <dbReference type="Google" id="ProtNLM"/>
    </source>
</evidence>
<keyword evidence="2" id="KW-1185">Reference proteome</keyword>
<dbReference type="EMBL" id="JAVREH010000025">
    <property type="protein sequence ID" value="MDT0262937.1"/>
    <property type="molecule type" value="Genomic_DNA"/>
</dbReference>
<name>A0ABU2JD77_9ACTN</name>
<dbReference type="Proteomes" id="UP001183176">
    <property type="component" value="Unassembled WGS sequence"/>
</dbReference>
<organism evidence="1 2">
    <name type="scientific">Jatrophihabitans lederbergiae</name>
    <dbReference type="NCBI Taxonomy" id="3075547"/>
    <lineage>
        <taxon>Bacteria</taxon>
        <taxon>Bacillati</taxon>
        <taxon>Actinomycetota</taxon>
        <taxon>Actinomycetes</taxon>
        <taxon>Jatrophihabitantales</taxon>
        <taxon>Jatrophihabitantaceae</taxon>
        <taxon>Jatrophihabitans</taxon>
    </lineage>
</organism>
<comment type="caution">
    <text evidence="1">The sequence shown here is derived from an EMBL/GenBank/DDBJ whole genome shotgun (WGS) entry which is preliminary data.</text>
</comment>
<dbReference type="InterPro" id="IPR027417">
    <property type="entry name" value="P-loop_NTPase"/>
</dbReference>
<dbReference type="RefSeq" id="WP_311424084.1">
    <property type="nucleotide sequence ID" value="NZ_JAVREH010000025.1"/>
</dbReference>
<reference evidence="2" key="1">
    <citation type="submission" date="2023-07" db="EMBL/GenBank/DDBJ databases">
        <title>30 novel species of actinomycetes from the DSMZ collection.</title>
        <authorList>
            <person name="Nouioui I."/>
        </authorList>
    </citation>
    <scope>NUCLEOTIDE SEQUENCE [LARGE SCALE GENOMIC DNA]</scope>
    <source>
        <strain evidence="2">DSM 44399</strain>
    </source>
</reference>
<evidence type="ECO:0000313" key="2">
    <source>
        <dbReference type="Proteomes" id="UP001183176"/>
    </source>
</evidence>
<sequence length="184" mass="20299">MPVWLDFEQLMAVIAALPARPAGRSGFLAIDGQGGAGKSTLAKRVAAAVPDSAVVALDDFSGPRVLGWDRARFAEQVTEPLLAGRPARYQRWDWNSDSGAEWYDISPGGLVVVEGVSAMRTEVNLPWDLTVWVRTPRDVRLARGVERDGESMRAHWTDVWMPHEDAYVAEQNPEFRADVVIDGL</sequence>
<dbReference type="SUPFAM" id="SSF52540">
    <property type="entry name" value="P-loop containing nucleoside triphosphate hydrolases"/>
    <property type="match status" value="1"/>
</dbReference>
<accession>A0ABU2JD77</accession>
<protein>
    <recommendedName>
        <fullName evidence="3">Uridine kinase</fullName>
    </recommendedName>
</protein>
<dbReference type="Gene3D" id="3.40.50.300">
    <property type="entry name" value="P-loop containing nucleotide triphosphate hydrolases"/>
    <property type="match status" value="1"/>
</dbReference>
<evidence type="ECO:0000313" key="1">
    <source>
        <dbReference type="EMBL" id="MDT0262937.1"/>
    </source>
</evidence>
<proteinExistence type="predicted"/>
<gene>
    <name evidence="1" type="ORF">RM423_16200</name>
</gene>